<dbReference type="PANTHER" id="PTHR31900:SF34">
    <property type="entry name" value="EMB|CAB62440.1-RELATED"/>
    <property type="match status" value="1"/>
</dbReference>
<dbReference type="Gramene" id="rna39432">
    <property type="protein sequence ID" value="RHN45203.1"/>
    <property type="gene ID" value="gene39432"/>
</dbReference>
<evidence type="ECO:0000313" key="2">
    <source>
        <dbReference type="EMBL" id="RHN45203.1"/>
    </source>
</evidence>
<evidence type="ECO:0000259" key="1">
    <source>
        <dbReference type="SMART" id="SM00579"/>
    </source>
</evidence>
<reference evidence="3" key="1">
    <citation type="journal article" date="2018" name="Nat. Plants">
        <title>Whole-genome landscape of Medicago truncatula symbiotic genes.</title>
        <authorList>
            <person name="Pecrix Y."/>
            <person name="Staton S.E."/>
            <person name="Sallet E."/>
            <person name="Lelandais-Briere C."/>
            <person name="Moreau S."/>
            <person name="Carrere S."/>
            <person name="Blein T."/>
            <person name="Jardinaud M.F."/>
            <person name="Latrasse D."/>
            <person name="Zouine M."/>
            <person name="Zahm M."/>
            <person name="Kreplak J."/>
            <person name="Mayjonade B."/>
            <person name="Satge C."/>
            <person name="Perez M."/>
            <person name="Cauet S."/>
            <person name="Marande W."/>
            <person name="Chantry-Darmon C."/>
            <person name="Lopez-Roques C."/>
            <person name="Bouchez O."/>
            <person name="Berard A."/>
            <person name="Debelle F."/>
            <person name="Munos S."/>
            <person name="Bendahmane A."/>
            <person name="Berges H."/>
            <person name="Niebel A."/>
            <person name="Buitink J."/>
            <person name="Frugier F."/>
            <person name="Benhamed M."/>
            <person name="Crespi M."/>
            <person name="Gouzy J."/>
            <person name="Gamas P."/>
        </authorList>
    </citation>
    <scope>NUCLEOTIDE SEQUENCE [LARGE SCALE GENOMIC DNA]</scope>
    <source>
        <strain evidence="3">cv. Jemalong A17</strain>
    </source>
</reference>
<sequence>MELVFASNWQTKWKWLVEVLEHCPKLQNLTLDQLYGYGTGEDNWKKPKIVPECIYSQLRTCSLTSYKGNELQFAKYIIKNAKVMRTMTIIASPVDMNIKHQMIMKLSSCPKGSATCKFSFY</sequence>
<accession>A0A396GXH5</accession>
<protein>
    <submittedName>
        <fullName evidence="2">Putative FBD domain-containing protein</fullName>
    </submittedName>
</protein>
<dbReference type="OrthoDB" id="1428936at2759"/>
<gene>
    <name evidence="2" type="ORF">MtrunA17_Chr7g0227831</name>
</gene>
<dbReference type="InterPro" id="IPR006566">
    <property type="entry name" value="FBD"/>
</dbReference>
<dbReference type="Proteomes" id="UP000265566">
    <property type="component" value="Chromosome 7"/>
</dbReference>
<feature type="domain" description="FBD" evidence="1">
    <location>
        <begin position="52"/>
        <end position="121"/>
    </location>
</feature>
<name>A0A396GXH5_MEDTR</name>
<dbReference type="PANTHER" id="PTHR31900">
    <property type="entry name" value="F-BOX/RNI SUPERFAMILY PROTEIN-RELATED"/>
    <property type="match status" value="1"/>
</dbReference>
<dbReference type="SMART" id="SM00579">
    <property type="entry name" value="FBD"/>
    <property type="match status" value="1"/>
</dbReference>
<organism evidence="2 3">
    <name type="scientific">Medicago truncatula</name>
    <name type="common">Barrel medic</name>
    <name type="synonym">Medicago tribuloides</name>
    <dbReference type="NCBI Taxonomy" id="3880"/>
    <lineage>
        <taxon>Eukaryota</taxon>
        <taxon>Viridiplantae</taxon>
        <taxon>Streptophyta</taxon>
        <taxon>Embryophyta</taxon>
        <taxon>Tracheophyta</taxon>
        <taxon>Spermatophyta</taxon>
        <taxon>Magnoliopsida</taxon>
        <taxon>eudicotyledons</taxon>
        <taxon>Gunneridae</taxon>
        <taxon>Pentapetalae</taxon>
        <taxon>rosids</taxon>
        <taxon>fabids</taxon>
        <taxon>Fabales</taxon>
        <taxon>Fabaceae</taxon>
        <taxon>Papilionoideae</taxon>
        <taxon>50 kb inversion clade</taxon>
        <taxon>NPAAA clade</taxon>
        <taxon>Hologalegina</taxon>
        <taxon>IRL clade</taxon>
        <taxon>Trifolieae</taxon>
        <taxon>Medicago</taxon>
    </lineage>
</organism>
<comment type="caution">
    <text evidence="2">The sequence shown here is derived from an EMBL/GenBank/DDBJ whole genome shotgun (WGS) entry which is preliminary data.</text>
</comment>
<dbReference type="InterPro" id="IPR050232">
    <property type="entry name" value="FBL13/AtMIF1-like"/>
</dbReference>
<dbReference type="Pfam" id="PF08387">
    <property type="entry name" value="FBD"/>
    <property type="match status" value="1"/>
</dbReference>
<proteinExistence type="predicted"/>
<dbReference type="EMBL" id="PSQE01000007">
    <property type="protein sequence ID" value="RHN45203.1"/>
    <property type="molecule type" value="Genomic_DNA"/>
</dbReference>
<dbReference type="AlphaFoldDB" id="A0A396GXH5"/>
<evidence type="ECO:0000313" key="3">
    <source>
        <dbReference type="Proteomes" id="UP000265566"/>
    </source>
</evidence>